<evidence type="ECO:0000256" key="1">
    <source>
        <dbReference type="ARBA" id="ARBA00022801"/>
    </source>
</evidence>
<feature type="domain" description="PET hydrolase/cutinase-like" evidence="6">
    <location>
        <begin position="132"/>
        <end position="265"/>
    </location>
</feature>
<dbReference type="Gene3D" id="3.40.50.1820">
    <property type="entry name" value="alpha/beta hydrolase"/>
    <property type="match status" value="1"/>
</dbReference>
<dbReference type="Proteomes" id="UP001499863">
    <property type="component" value="Unassembled WGS sequence"/>
</dbReference>
<feature type="region of interest" description="Disordered" evidence="4">
    <location>
        <begin position="30"/>
        <end position="58"/>
    </location>
</feature>
<feature type="signal peptide" evidence="5">
    <location>
        <begin position="1"/>
        <end position="29"/>
    </location>
</feature>
<accession>A0ABN1YDJ6</accession>
<keyword evidence="3" id="KW-0443">Lipid metabolism</keyword>
<protein>
    <submittedName>
        <fullName evidence="7">Lipase</fullName>
    </submittedName>
</protein>
<feature type="compositionally biased region" description="Low complexity" evidence="4">
    <location>
        <begin position="46"/>
        <end position="57"/>
    </location>
</feature>
<feature type="compositionally biased region" description="Gly residues" evidence="4">
    <location>
        <begin position="35"/>
        <end position="45"/>
    </location>
</feature>
<dbReference type="InterPro" id="IPR029058">
    <property type="entry name" value="AB_hydrolase_fold"/>
</dbReference>
<dbReference type="PANTHER" id="PTHR10272">
    <property type="entry name" value="PLATELET-ACTIVATING FACTOR ACETYLHYDROLASE"/>
    <property type="match status" value="1"/>
</dbReference>
<keyword evidence="8" id="KW-1185">Reference proteome</keyword>
<reference evidence="7 8" key="1">
    <citation type="journal article" date="2019" name="Int. J. Syst. Evol. Microbiol.">
        <title>The Global Catalogue of Microorganisms (GCM) 10K type strain sequencing project: providing services to taxonomists for standard genome sequencing and annotation.</title>
        <authorList>
            <consortium name="The Broad Institute Genomics Platform"/>
            <consortium name="The Broad Institute Genome Sequencing Center for Infectious Disease"/>
            <person name="Wu L."/>
            <person name="Ma J."/>
        </authorList>
    </citation>
    <scope>NUCLEOTIDE SEQUENCE [LARGE SCALE GENOMIC DNA]</scope>
    <source>
        <strain evidence="7 8">JCM 12393</strain>
    </source>
</reference>
<keyword evidence="5" id="KW-0732">Signal</keyword>
<name>A0ABN1YDJ6_9ACTN</name>
<proteinExistence type="predicted"/>
<dbReference type="RefSeq" id="WP_344340895.1">
    <property type="nucleotide sequence ID" value="NZ_BAAAKJ010000300.1"/>
</dbReference>
<evidence type="ECO:0000256" key="4">
    <source>
        <dbReference type="SAM" id="MobiDB-lite"/>
    </source>
</evidence>
<evidence type="ECO:0000256" key="5">
    <source>
        <dbReference type="SAM" id="SignalP"/>
    </source>
</evidence>
<keyword evidence="2" id="KW-0442">Lipid degradation</keyword>
<evidence type="ECO:0000259" key="6">
    <source>
        <dbReference type="Pfam" id="PF12740"/>
    </source>
</evidence>
<comment type="caution">
    <text evidence="7">The sequence shown here is derived from an EMBL/GenBank/DDBJ whole genome shotgun (WGS) entry which is preliminary data.</text>
</comment>
<gene>
    <name evidence="7" type="ORF">GCM10009639_53280</name>
</gene>
<evidence type="ECO:0000256" key="2">
    <source>
        <dbReference type="ARBA" id="ARBA00022963"/>
    </source>
</evidence>
<dbReference type="PANTHER" id="PTHR10272:SF0">
    <property type="entry name" value="PLATELET-ACTIVATING FACTOR ACETYLHYDROLASE"/>
    <property type="match status" value="1"/>
</dbReference>
<dbReference type="Pfam" id="PF12740">
    <property type="entry name" value="PETase"/>
    <property type="match status" value="1"/>
</dbReference>
<evidence type="ECO:0000313" key="7">
    <source>
        <dbReference type="EMBL" id="GAA1405902.1"/>
    </source>
</evidence>
<dbReference type="EMBL" id="BAAAKJ010000300">
    <property type="protein sequence ID" value="GAA1405902.1"/>
    <property type="molecule type" value="Genomic_DNA"/>
</dbReference>
<dbReference type="SUPFAM" id="SSF53474">
    <property type="entry name" value="alpha/beta-Hydrolases"/>
    <property type="match status" value="1"/>
</dbReference>
<keyword evidence="1" id="KW-0378">Hydrolase</keyword>
<dbReference type="InterPro" id="IPR041127">
    <property type="entry name" value="PET_hydrolase/cutinase-like"/>
</dbReference>
<feature type="chain" id="PRO_5047473836" evidence="5">
    <location>
        <begin position="30"/>
        <end position="393"/>
    </location>
</feature>
<evidence type="ECO:0000313" key="8">
    <source>
        <dbReference type="Proteomes" id="UP001499863"/>
    </source>
</evidence>
<organism evidence="7 8">
    <name type="scientific">Kitasatospora putterlickiae</name>
    <dbReference type="NCBI Taxonomy" id="221725"/>
    <lineage>
        <taxon>Bacteria</taxon>
        <taxon>Bacillati</taxon>
        <taxon>Actinomycetota</taxon>
        <taxon>Actinomycetes</taxon>
        <taxon>Kitasatosporales</taxon>
        <taxon>Streptomycetaceae</taxon>
        <taxon>Kitasatospora</taxon>
    </lineage>
</organism>
<sequence length="393" mass="41283">MPKNRWWRSAALTIVSTTLALSLAGPATAATGAASGAGTGAGVAGTAGPHVPAPTAHRPIGTASAHLVDTGRPDPWRADAPNRELMVTFWYPANSPRGAHAPYMSPELSRALYGFEQPAALHTGAVADARPAAGRHPLILLSPGFGLSRTSLTALGEEFASRGYAVAAVDATYETSVEFPGGRVESCLACGQEGTDPEFGAKSSRARAADLRFVLDRLTAPGHGGPVRGLSVDASRIGAAGHSLGGAAALEAMRQDPRIKAAANLDGSIWIPAGDDTGRPALLFSAALGGSPEAARNWEDNWRRFTGPRYWVDLPAAGHLSFSDQHWLVDTLHLRDQLPPGAYQENFGTLTGGRTLAATRAYLGAFFDRHLLGRPAPLLDRPSPRFPEVRFAK</sequence>
<evidence type="ECO:0000256" key="3">
    <source>
        <dbReference type="ARBA" id="ARBA00023098"/>
    </source>
</evidence>